<feature type="domain" description="Cytochrome b5 heme-binding" evidence="2">
    <location>
        <begin position="21"/>
        <end position="142"/>
    </location>
</feature>
<keyword evidence="4" id="KW-1185">Reference proteome</keyword>
<dbReference type="AlphaFoldDB" id="A0A7C8IRS8"/>
<name>A0A7C8IRS8_9PEZI</name>
<dbReference type="GO" id="GO:0005783">
    <property type="term" value="C:endoplasmic reticulum"/>
    <property type="evidence" value="ECO:0007669"/>
    <property type="project" value="TreeGrafter"/>
</dbReference>
<dbReference type="InterPro" id="IPR001199">
    <property type="entry name" value="Cyt_B5-like_heme/steroid-bd"/>
</dbReference>
<dbReference type="InParanoid" id="A0A7C8IRS8"/>
<comment type="caution">
    <text evidence="3">The sequence shown here is derived from an EMBL/GenBank/DDBJ whole genome shotgun (WGS) entry which is preliminary data.</text>
</comment>
<organism evidence="3 4">
    <name type="scientific">Xylaria multiplex</name>
    <dbReference type="NCBI Taxonomy" id="323545"/>
    <lineage>
        <taxon>Eukaryota</taxon>
        <taxon>Fungi</taxon>
        <taxon>Dikarya</taxon>
        <taxon>Ascomycota</taxon>
        <taxon>Pezizomycotina</taxon>
        <taxon>Sordariomycetes</taxon>
        <taxon>Xylariomycetidae</taxon>
        <taxon>Xylariales</taxon>
        <taxon>Xylariaceae</taxon>
        <taxon>Xylaria</taxon>
    </lineage>
</organism>
<dbReference type="Gene3D" id="3.10.120.10">
    <property type="entry name" value="Cytochrome b5-like heme/steroid binding domain"/>
    <property type="match status" value="1"/>
</dbReference>
<evidence type="ECO:0000259" key="2">
    <source>
        <dbReference type="SMART" id="SM01117"/>
    </source>
</evidence>
<dbReference type="PANTHER" id="PTHR10281:SF115">
    <property type="entry name" value="BINDING PROTEIN, PUTATIVE (AFU_ORTHOLOGUE AFUA_4G06240)-RELATED"/>
    <property type="match status" value="1"/>
</dbReference>
<dbReference type="SMART" id="SM01117">
    <property type="entry name" value="Cyt-b5"/>
    <property type="match status" value="1"/>
</dbReference>
<gene>
    <name evidence="3" type="ORF">GQX73_g8636</name>
</gene>
<dbReference type="GO" id="GO:0016020">
    <property type="term" value="C:membrane"/>
    <property type="evidence" value="ECO:0007669"/>
    <property type="project" value="TreeGrafter"/>
</dbReference>
<protein>
    <recommendedName>
        <fullName evidence="2">Cytochrome b5 heme-binding domain-containing protein</fullName>
    </recommendedName>
</protein>
<evidence type="ECO:0000313" key="4">
    <source>
        <dbReference type="Proteomes" id="UP000481858"/>
    </source>
</evidence>
<dbReference type="InterPro" id="IPR036400">
    <property type="entry name" value="Cyt_B5-like_heme/steroid_sf"/>
</dbReference>
<reference evidence="3 4" key="1">
    <citation type="submission" date="2019-12" db="EMBL/GenBank/DDBJ databases">
        <title>Draft genome sequence of the ascomycete Xylaria multiplex DSM 110363.</title>
        <authorList>
            <person name="Buettner E."/>
            <person name="Kellner H."/>
        </authorList>
    </citation>
    <scope>NUCLEOTIDE SEQUENCE [LARGE SCALE GENOMIC DNA]</scope>
    <source>
        <strain evidence="3 4">DSM 110363</strain>
    </source>
</reference>
<dbReference type="OrthoDB" id="899at2759"/>
<sequence length="148" mass="16554">MAGKFEPKVPVNLNPPKDDPITLEELALANGAEGQKAYVAIKARYHNIPHAHLLTETLLSSYVDMWQDKGKVYDVSGNKAYRHGGTYNVFAGKDASRALAKSSKEPEDVQAEWRDLDEERQGVLNDWITFFSKRYNIVGVVQGATNME</sequence>
<comment type="similarity">
    <text evidence="1">Belongs to the cytochrome b5 family. MAPR subfamily.</text>
</comment>
<accession>A0A7C8IRS8</accession>
<proteinExistence type="inferred from homology"/>
<dbReference type="PANTHER" id="PTHR10281">
    <property type="entry name" value="MEMBRANE-ASSOCIATED PROGESTERONE RECEPTOR COMPONENT-RELATED"/>
    <property type="match status" value="1"/>
</dbReference>
<dbReference type="SUPFAM" id="SSF55856">
    <property type="entry name" value="Cytochrome b5-like heme/steroid binding domain"/>
    <property type="match status" value="1"/>
</dbReference>
<dbReference type="Proteomes" id="UP000481858">
    <property type="component" value="Unassembled WGS sequence"/>
</dbReference>
<dbReference type="EMBL" id="WUBL01000131">
    <property type="protein sequence ID" value="KAF2964922.1"/>
    <property type="molecule type" value="Genomic_DNA"/>
</dbReference>
<evidence type="ECO:0000313" key="3">
    <source>
        <dbReference type="EMBL" id="KAF2964922.1"/>
    </source>
</evidence>
<dbReference type="InterPro" id="IPR050577">
    <property type="entry name" value="MAPR/NEUFC/NENF-like"/>
</dbReference>
<evidence type="ECO:0000256" key="1">
    <source>
        <dbReference type="ARBA" id="ARBA00038357"/>
    </source>
</evidence>